<evidence type="ECO:0000313" key="4">
    <source>
        <dbReference type="Proteomes" id="UP001268864"/>
    </source>
</evidence>
<reference evidence="3 4" key="1">
    <citation type="submission" date="2022-06" db="EMBL/GenBank/DDBJ databases">
        <title>Halomicroarcula sp. a new haloarchaeum isolate from saline soil.</title>
        <authorList>
            <person name="Strakova D."/>
            <person name="Galisteo C."/>
            <person name="Sanchez-Porro C."/>
            <person name="Ventosa A."/>
        </authorList>
    </citation>
    <scope>NUCLEOTIDE SEQUENCE [LARGE SCALE GENOMIC DNA]</scope>
    <source>
        <strain evidence="3 4">S3CR25-11</strain>
    </source>
</reference>
<evidence type="ECO:0000313" key="3">
    <source>
        <dbReference type="EMBL" id="MDS0280981.1"/>
    </source>
</evidence>
<dbReference type="CDD" id="cd00293">
    <property type="entry name" value="USP-like"/>
    <property type="match status" value="1"/>
</dbReference>
<comment type="similarity">
    <text evidence="1">Belongs to the universal stress protein A family.</text>
</comment>
<evidence type="ECO:0000256" key="1">
    <source>
        <dbReference type="ARBA" id="ARBA00008791"/>
    </source>
</evidence>
<evidence type="ECO:0000259" key="2">
    <source>
        <dbReference type="Pfam" id="PF00582"/>
    </source>
</evidence>
<dbReference type="RefSeq" id="WP_310898821.1">
    <property type="nucleotide sequence ID" value="NZ_JAMQOS010000001.1"/>
</dbReference>
<dbReference type="Proteomes" id="UP001268864">
    <property type="component" value="Unassembled WGS sequence"/>
</dbReference>
<sequence>MYDNVLVPTDGSDHADRGVEYGMDLAAASDATLHLLFVVDESVYGTTPAFSSYEAFLDDLGDQAEEMTEDIVEEATERGIDATVSVRRGVPHDTICRYAEQEDIDVIVMGKRGAAGVEPPHLGSVTNRVLREAPVPVVPV</sequence>
<dbReference type="InterPro" id="IPR006015">
    <property type="entry name" value="Universal_stress_UspA"/>
</dbReference>
<dbReference type="InterPro" id="IPR014729">
    <property type="entry name" value="Rossmann-like_a/b/a_fold"/>
</dbReference>
<comment type="caution">
    <text evidence="3">The sequence shown here is derived from an EMBL/GenBank/DDBJ whole genome shotgun (WGS) entry which is preliminary data.</text>
</comment>
<organism evidence="3 4">
    <name type="scientific">Haloarcula onubensis</name>
    <dbReference type="NCBI Taxonomy" id="2950539"/>
    <lineage>
        <taxon>Archaea</taxon>
        <taxon>Methanobacteriati</taxon>
        <taxon>Methanobacteriota</taxon>
        <taxon>Stenosarchaea group</taxon>
        <taxon>Halobacteria</taxon>
        <taxon>Halobacteriales</taxon>
        <taxon>Haloarculaceae</taxon>
        <taxon>Haloarcula</taxon>
    </lineage>
</organism>
<proteinExistence type="inferred from homology"/>
<name>A0ABU2FJP2_9EURY</name>
<dbReference type="PRINTS" id="PR01438">
    <property type="entry name" value="UNVRSLSTRESS"/>
</dbReference>
<gene>
    <name evidence="3" type="ORF">NDI86_02530</name>
</gene>
<dbReference type="EMBL" id="JAMQOS010000001">
    <property type="protein sequence ID" value="MDS0280981.1"/>
    <property type="molecule type" value="Genomic_DNA"/>
</dbReference>
<dbReference type="Pfam" id="PF00582">
    <property type="entry name" value="Usp"/>
    <property type="match status" value="1"/>
</dbReference>
<dbReference type="PANTHER" id="PTHR46268">
    <property type="entry name" value="STRESS RESPONSE PROTEIN NHAX"/>
    <property type="match status" value="1"/>
</dbReference>
<dbReference type="PANTHER" id="PTHR46268:SF6">
    <property type="entry name" value="UNIVERSAL STRESS PROTEIN UP12"/>
    <property type="match status" value="1"/>
</dbReference>
<dbReference type="Gene3D" id="3.40.50.620">
    <property type="entry name" value="HUPs"/>
    <property type="match status" value="1"/>
</dbReference>
<protein>
    <submittedName>
        <fullName evidence="3">Universal stress protein</fullName>
    </submittedName>
</protein>
<dbReference type="InterPro" id="IPR006016">
    <property type="entry name" value="UspA"/>
</dbReference>
<accession>A0ABU2FJP2</accession>
<feature type="domain" description="UspA" evidence="2">
    <location>
        <begin position="1"/>
        <end position="138"/>
    </location>
</feature>
<keyword evidence="4" id="KW-1185">Reference proteome</keyword>
<dbReference type="SUPFAM" id="SSF52402">
    <property type="entry name" value="Adenine nucleotide alpha hydrolases-like"/>
    <property type="match status" value="1"/>
</dbReference>